<dbReference type="AlphaFoldDB" id="A0A2G8S5X8"/>
<feature type="region of interest" description="Disordered" evidence="2">
    <location>
        <begin position="1"/>
        <end position="77"/>
    </location>
</feature>
<evidence type="ECO:0000256" key="1">
    <source>
        <dbReference type="ARBA" id="ARBA00023270"/>
    </source>
</evidence>
<evidence type="ECO:0000256" key="2">
    <source>
        <dbReference type="SAM" id="MobiDB-lite"/>
    </source>
</evidence>
<evidence type="ECO:0000313" key="3">
    <source>
        <dbReference type="EMBL" id="PIL29155.1"/>
    </source>
</evidence>
<dbReference type="SUPFAM" id="SSF51569">
    <property type="entry name" value="Aldolase"/>
    <property type="match status" value="1"/>
</dbReference>
<dbReference type="PANTHER" id="PTHR10683">
    <property type="entry name" value="TRANSALDOLASE"/>
    <property type="match status" value="1"/>
</dbReference>
<dbReference type="InterPro" id="IPR013785">
    <property type="entry name" value="Aldolase_TIM"/>
</dbReference>
<gene>
    <name evidence="3" type="ORF">GSI_09204</name>
</gene>
<dbReference type="Proteomes" id="UP000230002">
    <property type="component" value="Unassembled WGS sequence"/>
</dbReference>
<dbReference type="OrthoDB" id="2015515at2759"/>
<dbReference type="Pfam" id="PF00923">
    <property type="entry name" value="TAL_FSA"/>
    <property type="match status" value="1"/>
</dbReference>
<feature type="compositionally biased region" description="Low complexity" evidence="2">
    <location>
        <begin position="55"/>
        <end position="65"/>
    </location>
</feature>
<name>A0A2G8S5X8_9APHY</name>
<dbReference type="EMBL" id="AYKW01000023">
    <property type="protein sequence ID" value="PIL29155.1"/>
    <property type="molecule type" value="Genomic_DNA"/>
</dbReference>
<comment type="caution">
    <text evidence="3">The sequence shown here is derived from an EMBL/GenBank/DDBJ whole genome shotgun (WGS) entry which is preliminary data.</text>
</comment>
<keyword evidence="4" id="KW-1185">Reference proteome</keyword>
<dbReference type="GO" id="GO:0005975">
    <property type="term" value="P:carbohydrate metabolic process"/>
    <property type="evidence" value="ECO:0007669"/>
    <property type="project" value="InterPro"/>
</dbReference>
<accession>A0A2G8S5X8</accession>
<dbReference type="STRING" id="1077348.A0A2G8S5X8"/>
<protein>
    <recommendedName>
        <fullName evidence="5">Transaldolase</fullName>
    </recommendedName>
</protein>
<sequence length="533" mass="59030">MSKRTTSLQDENAVQSRIPVKSPPRSSPGNGAPPNHNAPSSPTPKRKPSVRFDGKPSIPFPKSSKPAPPVVTTPNGAVDDATSLRVLTAHLPKPPPPLANAKKERPGKVAKGKEKDGKCQAPTYGTVWKTLLHRGKAVVAQTLDRDLLMERRWAYNATWMTPGLLRQGLNEDERAFHAWSAFRRAIREKRVEDWDVGGILSEAMNRYLVSLGVEQLGEVSGVHFTFLDPRNASNARALVRQARELTKLFEAEGYGKGCFVFSIPATEEGAQAARKLEKKYNLRTNLLFVSGLAHAAICAQAGASFVTFPYKTLTKGSVHKIVRSRSSQSCEAPSSTPKRLAEEAIEATAEYFDTHGVATQIVLSVENIAILSEALCFDGFDAVVLDTDQSLEAREPLLAMPPAPKLAAAKRSPASLQARETRYPILESMDGAFMSAMSAEGQNVAELVLQDVLEDWQARMNMVEEHMREWLQHEIESAFMSERDIERKYAQELERLIAACTLGEKLSPQFQIREDDVGFRMTRTLWDRPEAWS</sequence>
<proteinExistence type="predicted"/>
<dbReference type="Gene3D" id="3.20.20.70">
    <property type="entry name" value="Aldolase class I"/>
    <property type="match status" value="1"/>
</dbReference>
<evidence type="ECO:0000313" key="4">
    <source>
        <dbReference type="Proteomes" id="UP000230002"/>
    </source>
</evidence>
<dbReference type="InterPro" id="IPR001585">
    <property type="entry name" value="TAL/FSA"/>
</dbReference>
<keyword evidence="1" id="KW-0704">Schiff base</keyword>
<feature type="compositionally biased region" description="Basic and acidic residues" evidence="2">
    <location>
        <begin position="101"/>
        <end position="118"/>
    </location>
</feature>
<organism evidence="3 4">
    <name type="scientific">Ganoderma sinense ZZ0214-1</name>
    <dbReference type="NCBI Taxonomy" id="1077348"/>
    <lineage>
        <taxon>Eukaryota</taxon>
        <taxon>Fungi</taxon>
        <taxon>Dikarya</taxon>
        <taxon>Basidiomycota</taxon>
        <taxon>Agaricomycotina</taxon>
        <taxon>Agaricomycetes</taxon>
        <taxon>Polyporales</taxon>
        <taxon>Polyporaceae</taxon>
        <taxon>Ganoderma</taxon>
    </lineage>
</organism>
<reference evidence="3 4" key="1">
    <citation type="journal article" date="2015" name="Sci. Rep.">
        <title>Chromosome-level genome map provides insights into diverse defense mechanisms in the medicinal fungus Ganoderma sinense.</title>
        <authorList>
            <person name="Zhu Y."/>
            <person name="Xu J."/>
            <person name="Sun C."/>
            <person name="Zhou S."/>
            <person name="Xu H."/>
            <person name="Nelson D.R."/>
            <person name="Qian J."/>
            <person name="Song J."/>
            <person name="Luo H."/>
            <person name="Xiang L."/>
            <person name="Li Y."/>
            <person name="Xu Z."/>
            <person name="Ji A."/>
            <person name="Wang L."/>
            <person name="Lu S."/>
            <person name="Hayward A."/>
            <person name="Sun W."/>
            <person name="Li X."/>
            <person name="Schwartz D.C."/>
            <person name="Wang Y."/>
            <person name="Chen S."/>
        </authorList>
    </citation>
    <scope>NUCLEOTIDE SEQUENCE [LARGE SCALE GENOMIC DNA]</scope>
    <source>
        <strain evidence="3 4">ZZ0214-1</strain>
    </source>
</reference>
<feature type="region of interest" description="Disordered" evidence="2">
    <location>
        <begin position="89"/>
        <end position="118"/>
    </location>
</feature>
<feature type="compositionally biased region" description="Low complexity" evidence="2">
    <location>
        <begin position="27"/>
        <end position="40"/>
    </location>
</feature>
<feature type="compositionally biased region" description="Polar residues" evidence="2">
    <location>
        <begin position="1"/>
        <end position="15"/>
    </location>
</feature>
<evidence type="ECO:0008006" key="5">
    <source>
        <dbReference type="Google" id="ProtNLM"/>
    </source>
</evidence>
<dbReference type="PANTHER" id="PTHR10683:SF18">
    <property type="entry name" value="TRANSALDOLASE"/>
    <property type="match status" value="1"/>
</dbReference>